<dbReference type="EMBL" id="CAJNOB010000045">
    <property type="protein sequence ID" value="CAF0702364.1"/>
    <property type="molecule type" value="Genomic_DNA"/>
</dbReference>
<dbReference type="Proteomes" id="UP000663859">
    <property type="component" value="Unassembled WGS sequence"/>
</dbReference>
<evidence type="ECO:0000256" key="1">
    <source>
        <dbReference type="SAM" id="MobiDB-lite"/>
    </source>
</evidence>
<name>A0A8J2FT98_9BACT</name>
<keyword evidence="3" id="KW-1185">Reference proteome</keyword>
<gene>
    <name evidence="2" type="ORF">MPNT_50050</name>
</gene>
<feature type="compositionally biased region" description="Basic and acidic residues" evidence="1">
    <location>
        <begin position="12"/>
        <end position="26"/>
    </location>
</feature>
<organism evidence="2 3">
    <name type="scientific">Candidatus Methylacidithermus pantelleriae</name>
    <dbReference type="NCBI Taxonomy" id="2744239"/>
    <lineage>
        <taxon>Bacteria</taxon>
        <taxon>Pseudomonadati</taxon>
        <taxon>Verrucomicrobiota</taxon>
        <taxon>Methylacidiphilae</taxon>
        <taxon>Methylacidiphilales</taxon>
        <taxon>Methylacidiphilaceae</taxon>
        <taxon>Candidatus Methylacidithermus</taxon>
    </lineage>
</organism>
<evidence type="ECO:0000313" key="3">
    <source>
        <dbReference type="Proteomes" id="UP000663859"/>
    </source>
</evidence>
<protein>
    <submittedName>
        <fullName evidence="2">Uncharacterized protein</fullName>
    </submittedName>
</protein>
<dbReference type="AlphaFoldDB" id="A0A8J2FT98"/>
<sequence>MLRPITPGSRWQDVEGLARSRGEGKTGKTAGQNFVSCRGTFPKGIGVAVGWWNFELRMVFYRGLVQNGCRNGQK</sequence>
<comment type="caution">
    <text evidence="2">The sequence shown here is derived from an EMBL/GenBank/DDBJ whole genome shotgun (WGS) entry which is preliminary data.</text>
</comment>
<accession>A0A8J2FT98</accession>
<feature type="region of interest" description="Disordered" evidence="1">
    <location>
        <begin position="1"/>
        <end position="32"/>
    </location>
</feature>
<proteinExistence type="predicted"/>
<evidence type="ECO:0000313" key="2">
    <source>
        <dbReference type="EMBL" id="CAF0702364.1"/>
    </source>
</evidence>
<reference evidence="2" key="1">
    <citation type="submission" date="2021-02" db="EMBL/GenBank/DDBJ databases">
        <authorList>
            <person name="Cremers G."/>
            <person name="Picone N."/>
        </authorList>
    </citation>
    <scope>NUCLEOTIDE SEQUENCE</scope>
    <source>
        <strain evidence="2">PQ17</strain>
    </source>
</reference>